<dbReference type="RefSeq" id="XP_016232144.1">
    <property type="nucleotide sequence ID" value="XM_016383521.1"/>
</dbReference>
<dbReference type="VEuPathDB" id="FungiDB:PV08_09201"/>
<protein>
    <submittedName>
        <fullName evidence="1">Uncharacterized protein</fullName>
    </submittedName>
</protein>
<dbReference type="OrthoDB" id="26149at2759"/>
<dbReference type="HOGENOM" id="CLU_355661_0_0_1"/>
<sequence>MASEELQACEHLRQELLQRGRPPASYSPLYVASCVNLMDVSSPDRVEQSIDACMDNLTRYFDSISLQRQLDDPGLSSFLAKITRESPFWRPRFGRSHGSQASEQHIAESIPPDCILEVARRIIARAWDESKREEVRSALRLVANCCADNNANRDVIVKRNGIQAMMTLAYHNRECDLLIPTMFNVCYQYNSPAIAEDGTPLPPLHETGEDKRAGAEEPTVNLAEQKLAVPVQPGQSTSSIEILLDMLPSAEHCIGLLADLVEMASHMALYGLHHIIPSPAATLTDGSEDLKSQDLKDRCSRLLDCLLTKGTQVIKNDRDAQVSICQATLNILSSPESHEAIIAADAGLWNFIHLPYVICEDELDADHEAVGAKETLAPFRKAFLKLVYQISSLDSYAEHSEPDSALIRDCIQALTARFQTDSRTDSGVRTGMDDEGGSLCCASMCVLIANSIISTGRAARLLESTGIATAVSTILRGTSDKELVLPAVDIATRLSLTPEGQEALCEQELLASVVRRLLDPNTAATDALGIEIQRQSVALARLLIKDRMASLSSLDPETETEGDGSITTDLLSLYQNTKDVRTRTEIGRFYIEILRTYFKTNQTSSSSSQFTESRLLHLISCPLQRPDITVTVADTIAFIITQPQPQGTAAPPTPSNSMLRTEAEAWFGLGLLSTIPNTRSEILTTLGGNGRELLKRLEGIARQQDSVAHTEISDVVPRSATAPDIDDPRYKNIRVLVVNLLRQDPNSDGDDKQKEVNERIREAAVIMDLDNVLS</sequence>
<dbReference type="STRING" id="91928.A0A0D2AZ01"/>
<evidence type="ECO:0000313" key="2">
    <source>
        <dbReference type="Proteomes" id="UP000053328"/>
    </source>
</evidence>
<dbReference type="EMBL" id="KN847498">
    <property type="protein sequence ID" value="KIW11928.1"/>
    <property type="molecule type" value="Genomic_DNA"/>
</dbReference>
<dbReference type="InterPro" id="IPR016024">
    <property type="entry name" value="ARM-type_fold"/>
</dbReference>
<evidence type="ECO:0000313" key="1">
    <source>
        <dbReference type="EMBL" id="KIW11928.1"/>
    </source>
</evidence>
<dbReference type="SUPFAM" id="SSF48371">
    <property type="entry name" value="ARM repeat"/>
    <property type="match status" value="1"/>
</dbReference>
<keyword evidence="2" id="KW-1185">Reference proteome</keyword>
<proteinExistence type="predicted"/>
<gene>
    <name evidence="1" type="ORF">PV08_09201</name>
</gene>
<dbReference type="GeneID" id="27336284"/>
<organism evidence="1 2">
    <name type="scientific">Exophiala spinifera</name>
    <dbReference type="NCBI Taxonomy" id="91928"/>
    <lineage>
        <taxon>Eukaryota</taxon>
        <taxon>Fungi</taxon>
        <taxon>Dikarya</taxon>
        <taxon>Ascomycota</taxon>
        <taxon>Pezizomycotina</taxon>
        <taxon>Eurotiomycetes</taxon>
        <taxon>Chaetothyriomycetidae</taxon>
        <taxon>Chaetothyriales</taxon>
        <taxon>Herpotrichiellaceae</taxon>
        <taxon>Exophiala</taxon>
    </lineage>
</organism>
<reference evidence="1 2" key="1">
    <citation type="submission" date="2015-01" db="EMBL/GenBank/DDBJ databases">
        <title>The Genome Sequence of Exophiala spinifera CBS89968.</title>
        <authorList>
            <consortium name="The Broad Institute Genomics Platform"/>
            <person name="Cuomo C."/>
            <person name="de Hoog S."/>
            <person name="Gorbushina A."/>
            <person name="Stielow B."/>
            <person name="Teixiera M."/>
            <person name="Abouelleil A."/>
            <person name="Chapman S.B."/>
            <person name="Priest M."/>
            <person name="Young S.K."/>
            <person name="Wortman J."/>
            <person name="Nusbaum C."/>
            <person name="Birren B."/>
        </authorList>
    </citation>
    <scope>NUCLEOTIDE SEQUENCE [LARGE SCALE GENOMIC DNA]</scope>
    <source>
        <strain evidence="1 2">CBS 89968</strain>
    </source>
</reference>
<accession>A0A0D2AZ01</accession>
<dbReference type="Proteomes" id="UP000053328">
    <property type="component" value="Unassembled WGS sequence"/>
</dbReference>
<dbReference type="AlphaFoldDB" id="A0A0D2AZ01"/>
<name>A0A0D2AZ01_9EURO</name>